<dbReference type="PANTHER" id="PTHR13891">
    <property type="entry name" value="CYTOCHROME C OXIDASE ASSEMBLY FACTOR 7"/>
    <property type="match status" value="1"/>
</dbReference>
<comment type="similarity">
    <text evidence="3">Belongs to the mitochondrion-specific ribosomal protein mL50 family.</text>
</comment>
<reference evidence="14" key="1">
    <citation type="journal article" date="2008" name="Nat. Genet.">
        <title>The Pristionchus pacificus genome provides a unique perspective on nematode lifestyle and parasitism.</title>
        <authorList>
            <person name="Dieterich C."/>
            <person name="Clifton S.W."/>
            <person name="Schuster L.N."/>
            <person name="Chinwalla A."/>
            <person name="Delehaunty K."/>
            <person name="Dinkelacker I."/>
            <person name="Fulton L."/>
            <person name="Fulton R."/>
            <person name="Godfrey J."/>
            <person name="Minx P."/>
            <person name="Mitreva M."/>
            <person name="Roeseler W."/>
            <person name="Tian H."/>
            <person name="Witte H."/>
            <person name="Yang S.P."/>
            <person name="Wilson R.K."/>
            <person name="Sommer R.J."/>
        </authorList>
    </citation>
    <scope>NUCLEOTIDE SEQUENCE [LARGE SCALE GENOMIC DNA]</scope>
    <source>
        <strain evidence="14">PS312</strain>
    </source>
</reference>
<evidence type="ECO:0000256" key="10">
    <source>
        <dbReference type="ARBA" id="ARBA00023274"/>
    </source>
</evidence>
<dbReference type="PRINTS" id="PR01839">
    <property type="entry name" value="RAD23PROTEIN"/>
</dbReference>
<gene>
    <name evidence="13" type="primary">WBGene00114843</name>
</gene>
<dbReference type="Pfam" id="PF09280">
    <property type="entry name" value="XPC-binding"/>
    <property type="match status" value="1"/>
</dbReference>
<dbReference type="PROSITE" id="PS50053">
    <property type="entry name" value="UBIQUITIN_2"/>
    <property type="match status" value="1"/>
</dbReference>
<evidence type="ECO:0000313" key="14">
    <source>
        <dbReference type="Proteomes" id="UP000005239"/>
    </source>
</evidence>
<dbReference type="InterPro" id="IPR018305">
    <property type="entry name" value="Ribosomal_m50"/>
</dbReference>
<reference evidence="13" key="2">
    <citation type="submission" date="2022-06" db="UniProtKB">
        <authorList>
            <consortium name="EnsemblMetazoa"/>
        </authorList>
    </citation>
    <scope>IDENTIFICATION</scope>
    <source>
        <strain evidence="13">PS312</strain>
    </source>
</reference>
<dbReference type="InterPro" id="IPR004806">
    <property type="entry name" value="Rad23"/>
</dbReference>
<dbReference type="CDD" id="cd14380">
    <property type="entry name" value="UBA2_Rad23"/>
    <property type="match status" value="1"/>
</dbReference>
<dbReference type="GO" id="GO:0043161">
    <property type="term" value="P:proteasome-mediated ubiquitin-dependent protein catabolic process"/>
    <property type="evidence" value="ECO:0007669"/>
    <property type="project" value="InterPro"/>
</dbReference>
<dbReference type="GO" id="GO:0003684">
    <property type="term" value="F:damaged DNA binding"/>
    <property type="evidence" value="ECO:0007669"/>
    <property type="project" value="InterPro"/>
</dbReference>
<dbReference type="SUPFAM" id="SSF46934">
    <property type="entry name" value="UBA-like"/>
    <property type="match status" value="2"/>
</dbReference>
<dbReference type="InterPro" id="IPR029071">
    <property type="entry name" value="Ubiquitin-like_domsf"/>
</dbReference>
<name>A0A2A6CJD1_PRIPA</name>
<dbReference type="FunFam" id="1.10.8.10:FF:000002">
    <property type="entry name" value="UV excision repair protein RAD23 homolog"/>
    <property type="match status" value="1"/>
</dbReference>
<organism evidence="13 14">
    <name type="scientific">Pristionchus pacificus</name>
    <name type="common">Parasitic nematode worm</name>
    <dbReference type="NCBI Taxonomy" id="54126"/>
    <lineage>
        <taxon>Eukaryota</taxon>
        <taxon>Metazoa</taxon>
        <taxon>Ecdysozoa</taxon>
        <taxon>Nematoda</taxon>
        <taxon>Chromadorea</taxon>
        <taxon>Rhabditida</taxon>
        <taxon>Rhabditina</taxon>
        <taxon>Diplogasteromorpha</taxon>
        <taxon>Diplogasteroidea</taxon>
        <taxon>Neodiplogasteridae</taxon>
        <taxon>Pristionchus</taxon>
    </lineage>
</organism>
<sequence>MVEITFKTLTQEAFKLELQPSDKIADVKAKIAELRGDAADLQKLLYNGKVLADESTVEECTLDPARFVVLMVTKKAAAVPTAVPPTETAPAVPPLSAPAASTPATAPSSAPADASALTAEQESAVQAIMSMGFGREGAIAALQAANFNADAAVDFLMGGEEGGAPMGGGGRAADIAPGVIEAASGRRQNPGVGLLRGLPQFDEIRRLVRENPQLLPELLTQVGQANPQLMQIIQQDPAAFAAILNEEIAGDGSDDDDDDEMNYEPDDIAAGGNPEEDLRNRGVASIRVTPQENEAIERLKMMGFPEALVVEAFFACDKNEDLAVNYILQRMDEAAMDREEMEREQAERREYVKNLGIEYRFGCYEEKRADSCHLLGEYMEALEQNAKTAFSLFRQNCLQKEYSKSCYKYAMYVLAGKESTPSLKEMKKPLEIACKDDISKAANRKYNTQLNLKLNNWMWGCRYLSLVNWNEEKDKPIDVTAAEENMIKACALEDGEACWLLSTWYMGNKTTFKKTNQGNKKVDDSKIGHLERDMQKSVEYGIKACEYDIPQSCANVARMFKIGDGIPKDLDKAKFYADKTKELIDILKKKDMGMHRSIRCSIRGWIPFTKKGETGGQNGTKEMTLEQREKLRSLKSAIVVDGETKPSWRVEGTMEEIDESVVEDAIRARGVAKYAYNYTPPANIDSIVKDSAREVLRAEGETTESIEEFSLTKKNAIKYKILQSISSRLDNSHLPVNGKLIYLRSVQDIIDFYATPVRNTNEYTELARRRDKPSNLTVMEKPFRFHPNDVEAFHGGITAFPGEGGEVFSLRNKRLYRQFQPKEKWFDYEDQSFNYKRVDAKMPWDAEMIERMDSFANKRYNLSTRKFTRTDSTKGLEQH</sequence>
<dbReference type="Gene3D" id="1.25.40.10">
    <property type="entry name" value="Tetratricopeptide repeat domain"/>
    <property type="match status" value="1"/>
</dbReference>
<dbReference type="GO" id="GO:1990904">
    <property type="term" value="C:ribonucleoprotein complex"/>
    <property type="evidence" value="ECO:0007669"/>
    <property type="project" value="UniProtKB-KW"/>
</dbReference>
<dbReference type="PANTHER" id="PTHR13891:SF1">
    <property type="entry name" value="CYTOCHROME C OXIDASE ASSEMBLY FACTOR 7"/>
    <property type="match status" value="1"/>
</dbReference>
<dbReference type="GO" id="GO:0005758">
    <property type="term" value="C:mitochondrial intermembrane space"/>
    <property type="evidence" value="ECO:0000318"/>
    <property type="project" value="GO_Central"/>
</dbReference>
<evidence type="ECO:0000256" key="3">
    <source>
        <dbReference type="ARBA" id="ARBA00008860"/>
    </source>
</evidence>
<dbReference type="GO" id="GO:0006289">
    <property type="term" value="P:nucleotide-excision repair"/>
    <property type="evidence" value="ECO:0007669"/>
    <property type="project" value="InterPro"/>
</dbReference>
<keyword evidence="4" id="KW-0677">Repeat</keyword>
<dbReference type="SMART" id="SM00165">
    <property type="entry name" value="UBA"/>
    <property type="match status" value="2"/>
</dbReference>
<dbReference type="InterPro" id="IPR015360">
    <property type="entry name" value="XPC-bd"/>
</dbReference>
<dbReference type="Pfam" id="PF10501">
    <property type="entry name" value="Ribosomal_L50"/>
    <property type="match status" value="1"/>
</dbReference>
<dbReference type="InterPro" id="IPR009060">
    <property type="entry name" value="UBA-like_sf"/>
</dbReference>
<dbReference type="Gene3D" id="3.10.20.90">
    <property type="entry name" value="Phosphatidylinositol 3-kinase Catalytic Subunit, Chain A, domain 1"/>
    <property type="match status" value="1"/>
</dbReference>
<evidence type="ECO:0000256" key="7">
    <source>
        <dbReference type="ARBA" id="ARBA00023128"/>
    </source>
</evidence>
<dbReference type="AlphaFoldDB" id="A0A2A6CJD1"/>
<keyword evidence="5" id="KW-0227">DNA damage</keyword>
<evidence type="ECO:0000313" key="13">
    <source>
        <dbReference type="EnsemblMetazoa" id="PPA25289.1"/>
    </source>
</evidence>
<evidence type="ECO:0000256" key="2">
    <source>
        <dbReference type="ARBA" id="ARBA00004173"/>
    </source>
</evidence>
<feature type="region of interest" description="Disordered" evidence="12">
    <location>
        <begin position="81"/>
        <end position="118"/>
    </location>
</feature>
<evidence type="ECO:0000256" key="1">
    <source>
        <dbReference type="ARBA" id="ARBA00004123"/>
    </source>
</evidence>
<feature type="compositionally biased region" description="Low complexity" evidence="12">
    <location>
        <begin position="81"/>
        <end position="90"/>
    </location>
</feature>
<evidence type="ECO:0000256" key="11">
    <source>
        <dbReference type="ARBA" id="ARBA00035183"/>
    </source>
</evidence>
<keyword evidence="10" id="KW-0687">Ribonucleoprotein</keyword>
<dbReference type="GO" id="GO:0005634">
    <property type="term" value="C:nucleus"/>
    <property type="evidence" value="ECO:0007669"/>
    <property type="project" value="UniProtKB-SubCell"/>
</dbReference>
<dbReference type="InterPro" id="IPR000626">
    <property type="entry name" value="Ubiquitin-like_dom"/>
</dbReference>
<accession>A0A2A6CJD1</accession>
<dbReference type="Pfam" id="PF00627">
    <property type="entry name" value="UBA"/>
    <property type="match status" value="2"/>
</dbReference>
<evidence type="ECO:0000256" key="12">
    <source>
        <dbReference type="SAM" id="MobiDB-lite"/>
    </source>
</evidence>
<evidence type="ECO:0000256" key="4">
    <source>
        <dbReference type="ARBA" id="ARBA00022737"/>
    </source>
</evidence>
<keyword evidence="14" id="KW-1185">Reference proteome</keyword>
<evidence type="ECO:0000256" key="6">
    <source>
        <dbReference type="ARBA" id="ARBA00022980"/>
    </source>
</evidence>
<proteinExistence type="inferred from homology"/>
<dbReference type="PROSITE" id="PS50030">
    <property type="entry name" value="UBA"/>
    <property type="match status" value="2"/>
</dbReference>
<dbReference type="EnsemblMetazoa" id="PPA25289.1">
    <property type="protein sequence ID" value="PPA25289.1"/>
    <property type="gene ID" value="WBGene00114843"/>
</dbReference>
<keyword evidence="6" id="KW-0689">Ribosomal protein</keyword>
<dbReference type="CDD" id="cd01805">
    <property type="entry name" value="Ubl_Rad23"/>
    <property type="match status" value="1"/>
</dbReference>
<accession>A0A8R1UI22</accession>
<comment type="subcellular location">
    <subcellularLocation>
        <location evidence="2">Mitochondrion</location>
    </subcellularLocation>
    <subcellularLocation>
        <location evidence="1">Nucleus</location>
    </subcellularLocation>
</comment>
<evidence type="ECO:0000256" key="8">
    <source>
        <dbReference type="ARBA" id="ARBA00023204"/>
    </source>
</evidence>
<dbReference type="Gene3D" id="1.10.10.540">
    <property type="entry name" value="XPC-binding domain"/>
    <property type="match status" value="1"/>
</dbReference>
<dbReference type="FunFam" id="3.10.20.90:FF:000254">
    <property type="entry name" value="UV excision repair protein Rad23"/>
    <property type="match status" value="1"/>
</dbReference>
<dbReference type="SUPFAM" id="SSF81901">
    <property type="entry name" value="HCP-like"/>
    <property type="match status" value="1"/>
</dbReference>
<keyword evidence="7" id="KW-0496">Mitochondrion</keyword>
<dbReference type="InterPro" id="IPR015940">
    <property type="entry name" value="UBA"/>
</dbReference>
<dbReference type="GO" id="GO:0005840">
    <property type="term" value="C:ribosome"/>
    <property type="evidence" value="ECO:0007669"/>
    <property type="project" value="UniProtKB-KW"/>
</dbReference>
<dbReference type="SUPFAM" id="SSF54236">
    <property type="entry name" value="Ubiquitin-like"/>
    <property type="match status" value="1"/>
</dbReference>
<dbReference type="SUPFAM" id="SSF101238">
    <property type="entry name" value="XPC-binding domain"/>
    <property type="match status" value="1"/>
</dbReference>
<dbReference type="SMART" id="SM00213">
    <property type="entry name" value="UBQ"/>
    <property type="match status" value="1"/>
</dbReference>
<keyword evidence="9" id="KW-0539">Nucleus</keyword>
<protein>
    <recommendedName>
        <fullName evidence="11">Large ribosomal subunit protein mL50</fullName>
    </recommendedName>
</protein>
<dbReference type="Proteomes" id="UP000005239">
    <property type="component" value="Unassembled WGS sequence"/>
</dbReference>
<keyword evidence="8" id="KW-0234">DNA repair</keyword>
<feature type="compositionally biased region" description="Acidic residues" evidence="12">
    <location>
        <begin position="249"/>
        <end position="267"/>
    </location>
</feature>
<dbReference type="FunFam" id="1.10.8.10:FF:000003">
    <property type="entry name" value="UV excision repair protein RAD23 homolog"/>
    <property type="match status" value="1"/>
</dbReference>
<dbReference type="InterPro" id="IPR011990">
    <property type="entry name" value="TPR-like_helical_dom_sf"/>
</dbReference>
<evidence type="ECO:0000256" key="5">
    <source>
        <dbReference type="ARBA" id="ARBA00022763"/>
    </source>
</evidence>
<dbReference type="InterPro" id="IPR040239">
    <property type="entry name" value="HcpB-like"/>
</dbReference>
<dbReference type="Pfam" id="PF00240">
    <property type="entry name" value="ubiquitin"/>
    <property type="match status" value="1"/>
</dbReference>
<dbReference type="Gene3D" id="1.10.8.10">
    <property type="entry name" value="DNA helicase RuvA subunit, C-terminal domain"/>
    <property type="match status" value="2"/>
</dbReference>
<feature type="region of interest" description="Disordered" evidence="12">
    <location>
        <begin position="249"/>
        <end position="277"/>
    </location>
</feature>
<evidence type="ECO:0000256" key="9">
    <source>
        <dbReference type="ARBA" id="ARBA00023242"/>
    </source>
</evidence>
<dbReference type="InterPro" id="IPR036353">
    <property type="entry name" value="XPC-bd_sf"/>
</dbReference>
<feature type="compositionally biased region" description="Low complexity" evidence="12">
    <location>
        <begin position="97"/>
        <end position="118"/>
    </location>
</feature>